<accession>A0A501XRX5</accession>
<keyword evidence="3" id="KW-0238">DNA-binding</keyword>
<dbReference type="SUPFAM" id="SSF53850">
    <property type="entry name" value="Periplasmic binding protein-like II"/>
    <property type="match status" value="1"/>
</dbReference>
<sequence length="307" mass="32499">MSIRNHGTGHALASREMAILLAVADEGSVRRAAQFLGLTPAAVSKTVRMVEARLDAPVFERRAGGMAATEAAAALLKSGRKALTELSAAEAGFRNRSGRIAGQVRIGAGPFPAASVARILVPEAKRRLPDVRLSVELGTAEELLAGLQRGRLDLALCHLEDVSLPPGFHAHVIQRLHSVLMARPGHPLAGIAALPPTRLAGYGLAGFQPYKRFLRWYQSEVGAEAESGFVAPDFDLLAEAVAQSDLLLVASRGIAVGLARSHGLVALDIGWTGFSHEVNLIQPDSPEASAIAAVSSLIDETLRQWED</sequence>
<dbReference type="Pfam" id="PF03466">
    <property type="entry name" value="LysR_substrate"/>
    <property type="match status" value="1"/>
</dbReference>
<evidence type="ECO:0000256" key="2">
    <source>
        <dbReference type="ARBA" id="ARBA00023015"/>
    </source>
</evidence>
<dbReference type="AlphaFoldDB" id="A0A501XRX5"/>
<protein>
    <submittedName>
        <fullName evidence="6">LysR family transcriptional regulator</fullName>
    </submittedName>
</protein>
<proteinExistence type="inferred from homology"/>
<keyword evidence="2" id="KW-0805">Transcription regulation</keyword>
<dbReference type="CDD" id="cd05466">
    <property type="entry name" value="PBP2_LTTR_substrate"/>
    <property type="match status" value="1"/>
</dbReference>
<dbReference type="PANTHER" id="PTHR30346">
    <property type="entry name" value="TRANSCRIPTIONAL DUAL REGULATOR HCAR-RELATED"/>
    <property type="match status" value="1"/>
</dbReference>
<dbReference type="InterPro" id="IPR036388">
    <property type="entry name" value="WH-like_DNA-bd_sf"/>
</dbReference>
<evidence type="ECO:0000256" key="1">
    <source>
        <dbReference type="ARBA" id="ARBA00009437"/>
    </source>
</evidence>
<dbReference type="PANTHER" id="PTHR30346:SF9">
    <property type="entry name" value="LYSR FAMILY TRANSCRIPTIONAL REGULATOR"/>
    <property type="match status" value="1"/>
</dbReference>
<dbReference type="GO" id="GO:0003677">
    <property type="term" value="F:DNA binding"/>
    <property type="evidence" value="ECO:0007669"/>
    <property type="project" value="UniProtKB-KW"/>
</dbReference>
<keyword evidence="7" id="KW-1185">Reference proteome</keyword>
<feature type="domain" description="HTH lysR-type" evidence="5">
    <location>
        <begin position="12"/>
        <end position="69"/>
    </location>
</feature>
<dbReference type="InterPro" id="IPR005119">
    <property type="entry name" value="LysR_subst-bd"/>
</dbReference>
<dbReference type="GO" id="GO:0032993">
    <property type="term" value="C:protein-DNA complex"/>
    <property type="evidence" value="ECO:0007669"/>
    <property type="project" value="TreeGrafter"/>
</dbReference>
<gene>
    <name evidence="6" type="ORF">FJQ54_04870</name>
</gene>
<evidence type="ECO:0000313" key="6">
    <source>
        <dbReference type="EMBL" id="TPE62857.1"/>
    </source>
</evidence>
<organism evidence="6 7">
    <name type="scientific">Sandaracinobacter neustonicus</name>
    <dbReference type="NCBI Taxonomy" id="1715348"/>
    <lineage>
        <taxon>Bacteria</taxon>
        <taxon>Pseudomonadati</taxon>
        <taxon>Pseudomonadota</taxon>
        <taxon>Alphaproteobacteria</taxon>
        <taxon>Sphingomonadales</taxon>
        <taxon>Sphingosinicellaceae</taxon>
        <taxon>Sandaracinobacter</taxon>
    </lineage>
</organism>
<evidence type="ECO:0000313" key="7">
    <source>
        <dbReference type="Proteomes" id="UP000319897"/>
    </source>
</evidence>
<dbReference type="Gene3D" id="3.40.190.10">
    <property type="entry name" value="Periplasmic binding protein-like II"/>
    <property type="match status" value="2"/>
</dbReference>
<reference evidence="6 7" key="1">
    <citation type="submission" date="2019-06" db="EMBL/GenBank/DDBJ databases">
        <authorList>
            <person name="Lee I."/>
            <person name="Jang G.I."/>
            <person name="Hwang C.Y."/>
        </authorList>
    </citation>
    <scope>NUCLEOTIDE SEQUENCE [LARGE SCALE GENOMIC DNA]</scope>
    <source>
        <strain evidence="6 7">PAMC 28131</strain>
    </source>
</reference>
<evidence type="ECO:0000256" key="3">
    <source>
        <dbReference type="ARBA" id="ARBA00023125"/>
    </source>
</evidence>
<comment type="caution">
    <text evidence="6">The sequence shown here is derived from an EMBL/GenBank/DDBJ whole genome shotgun (WGS) entry which is preliminary data.</text>
</comment>
<dbReference type="Gene3D" id="1.10.10.10">
    <property type="entry name" value="Winged helix-like DNA-binding domain superfamily/Winged helix DNA-binding domain"/>
    <property type="match status" value="1"/>
</dbReference>
<dbReference type="InterPro" id="IPR036390">
    <property type="entry name" value="WH_DNA-bd_sf"/>
</dbReference>
<comment type="similarity">
    <text evidence="1">Belongs to the LysR transcriptional regulatory family.</text>
</comment>
<dbReference type="SUPFAM" id="SSF46785">
    <property type="entry name" value="Winged helix' DNA-binding domain"/>
    <property type="match status" value="1"/>
</dbReference>
<dbReference type="InterPro" id="IPR000847">
    <property type="entry name" value="LysR_HTH_N"/>
</dbReference>
<evidence type="ECO:0000256" key="4">
    <source>
        <dbReference type="ARBA" id="ARBA00023163"/>
    </source>
</evidence>
<dbReference type="Pfam" id="PF00126">
    <property type="entry name" value="HTH_1"/>
    <property type="match status" value="1"/>
</dbReference>
<dbReference type="GO" id="GO:0003700">
    <property type="term" value="F:DNA-binding transcription factor activity"/>
    <property type="evidence" value="ECO:0007669"/>
    <property type="project" value="InterPro"/>
</dbReference>
<dbReference type="Proteomes" id="UP000319897">
    <property type="component" value="Unassembled WGS sequence"/>
</dbReference>
<dbReference type="PROSITE" id="PS50931">
    <property type="entry name" value="HTH_LYSR"/>
    <property type="match status" value="1"/>
</dbReference>
<name>A0A501XRX5_9SPHN</name>
<keyword evidence="4" id="KW-0804">Transcription</keyword>
<evidence type="ECO:0000259" key="5">
    <source>
        <dbReference type="PROSITE" id="PS50931"/>
    </source>
</evidence>
<dbReference type="RefSeq" id="WP_140927296.1">
    <property type="nucleotide sequence ID" value="NZ_VFSU01000016.1"/>
</dbReference>
<dbReference type="OrthoDB" id="7840053at2"/>
<dbReference type="EMBL" id="VFSU01000016">
    <property type="protein sequence ID" value="TPE62857.1"/>
    <property type="molecule type" value="Genomic_DNA"/>
</dbReference>